<sequence>MGGLWKFPVRFVATDPPVDDIIHVEASGLGKLSSVGFRLHSQTKLPAIFNAYFEEGSDHELNVAPQTGELLPEAMGGTVFNVSFTPMVYGRIYKGKLIIQSPDMQWSYDVRGVIPEYSPPQGRSSIPPKGPLPDKKQRQVRNYILDNLKLTTTGVCSPIKGAPLVGAQ</sequence>
<dbReference type="PANTHER" id="PTHR45912">
    <property type="entry name" value="CILIA- AND FLAGELLA-ASSOCIATED PROTEIN 47"/>
    <property type="match status" value="1"/>
</dbReference>
<dbReference type="Proteomes" id="UP001374579">
    <property type="component" value="Unassembled WGS sequence"/>
</dbReference>
<comment type="caution">
    <text evidence="2">The sequence shown here is derived from an EMBL/GenBank/DDBJ whole genome shotgun (WGS) entry which is preliminary data.</text>
</comment>
<accession>A0AAN9GHV4</accession>
<evidence type="ECO:0000256" key="1">
    <source>
        <dbReference type="SAM" id="MobiDB-lite"/>
    </source>
</evidence>
<dbReference type="AlphaFoldDB" id="A0AAN9GHV4"/>
<protein>
    <submittedName>
        <fullName evidence="2">Uncharacterized protein</fullName>
    </submittedName>
</protein>
<dbReference type="PANTHER" id="PTHR45912:SF3">
    <property type="entry name" value="CILIA- AND FLAGELLA-ASSOCIATED PROTEIN 47"/>
    <property type="match status" value="1"/>
</dbReference>
<evidence type="ECO:0000313" key="3">
    <source>
        <dbReference type="Proteomes" id="UP001374579"/>
    </source>
</evidence>
<dbReference type="GO" id="GO:0060271">
    <property type="term" value="P:cilium assembly"/>
    <property type="evidence" value="ECO:0007669"/>
    <property type="project" value="TreeGrafter"/>
</dbReference>
<name>A0AAN9GHV4_9CAEN</name>
<reference evidence="2 3" key="1">
    <citation type="submission" date="2024-02" db="EMBL/GenBank/DDBJ databases">
        <title>Chromosome-scale genome assembly of the rough periwinkle Littorina saxatilis.</title>
        <authorList>
            <person name="De Jode A."/>
            <person name="Faria R."/>
            <person name="Formenti G."/>
            <person name="Sims Y."/>
            <person name="Smith T.P."/>
            <person name="Tracey A."/>
            <person name="Wood J.M.D."/>
            <person name="Zagrodzka Z.B."/>
            <person name="Johannesson K."/>
            <person name="Butlin R.K."/>
            <person name="Leder E.H."/>
        </authorList>
    </citation>
    <scope>NUCLEOTIDE SEQUENCE [LARGE SCALE GENOMIC DNA]</scope>
    <source>
        <strain evidence="2">Snail1</strain>
        <tissue evidence="2">Muscle</tissue>
    </source>
</reference>
<dbReference type="EMBL" id="JBAMIC010000003">
    <property type="protein sequence ID" value="KAK7109052.1"/>
    <property type="molecule type" value="Genomic_DNA"/>
</dbReference>
<feature type="region of interest" description="Disordered" evidence="1">
    <location>
        <begin position="117"/>
        <end position="137"/>
    </location>
</feature>
<gene>
    <name evidence="2" type="ORF">V1264_013167</name>
</gene>
<keyword evidence="3" id="KW-1185">Reference proteome</keyword>
<organism evidence="2 3">
    <name type="scientific">Littorina saxatilis</name>
    <dbReference type="NCBI Taxonomy" id="31220"/>
    <lineage>
        <taxon>Eukaryota</taxon>
        <taxon>Metazoa</taxon>
        <taxon>Spiralia</taxon>
        <taxon>Lophotrochozoa</taxon>
        <taxon>Mollusca</taxon>
        <taxon>Gastropoda</taxon>
        <taxon>Caenogastropoda</taxon>
        <taxon>Littorinimorpha</taxon>
        <taxon>Littorinoidea</taxon>
        <taxon>Littorinidae</taxon>
        <taxon>Littorina</taxon>
    </lineage>
</organism>
<dbReference type="GO" id="GO:0005929">
    <property type="term" value="C:cilium"/>
    <property type="evidence" value="ECO:0007669"/>
    <property type="project" value="TreeGrafter"/>
</dbReference>
<evidence type="ECO:0000313" key="2">
    <source>
        <dbReference type="EMBL" id="KAK7109052.1"/>
    </source>
</evidence>
<proteinExistence type="predicted"/>